<keyword evidence="5" id="KW-0489">Methyltransferase</keyword>
<proteinExistence type="inferred from homology"/>
<dbReference type="EMBL" id="BDGX01000014">
    <property type="protein sequence ID" value="GAV48680.1"/>
    <property type="molecule type" value="Genomic_DNA"/>
</dbReference>
<dbReference type="Gene3D" id="3.40.50.150">
    <property type="entry name" value="Vaccinia Virus protein VP39"/>
    <property type="match status" value="1"/>
</dbReference>
<feature type="compositionally biased region" description="Acidic residues" evidence="10">
    <location>
        <begin position="1"/>
        <end position="12"/>
    </location>
</feature>
<evidence type="ECO:0000256" key="3">
    <source>
        <dbReference type="ARBA" id="ARBA00012533"/>
    </source>
</evidence>
<evidence type="ECO:0000256" key="7">
    <source>
        <dbReference type="ARBA" id="ARBA00022691"/>
    </source>
</evidence>
<dbReference type="EC" id="2.1.1.85" evidence="3"/>
<keyword evidence="4" id="KW-0963">Cytoplasm</keyword>
<comment type="subcellular location">
    <subcellularLocation>
        <location evidence="2">Cytoplasm</location>
    </subcellularLocation>
    <subcellularLocation>
        <location evidence="1">Nucleus</location>
    </subcellularLocation>
</comment>
<dbReference type="InterPro" id="IPR029063">
    <property type="entry name" value="SAM-dependent_MTases_sf"/>
</dbReference>
<accession>A0A1Q2ZZ13</accession>
<feature type="region of interest" description="Disordered" evidence="10">
    <location>
        <begin position="1"/>
        <end position="26"/>
    </location>
</feature>
<dbReference type="GO" id="GO:0005634">
    <property type="term" value="C:nucleus"/>
    <property type="evidence" value="ECO:0007669"/>
    <property type="project" value="UniProtKB-SubCell"/>
</dbReference>
<evidence type="ECO:0000256" key="9">
    <source>
        <dbReference type="ARBA" id="ARBA00038126"/>
    </source>
</evidence>
<dbReference type="PANTHER" id="PTHR14614">
    <property type="entry name" value="HEPATOCELLULAR CARCINOMA-ASSOCIATED ANTIGEN"/>
    <property type="match status" value="1"/>
</dbReference>
<evidence type="ECO:0000256" key="2">
    <source>
        <dbReference type="ARBA" id="ARBA00004496"/>
    </source>
</evidence>
<evidence type="ECO:0000256" key="6">
    <source>
        <dbReference type="ARBA" id="ARBA00022679"/>
    </source>
</evidence>
<protein>
    <recommendedName>
        <fullName evidence="3">protein-histidine N-methyltransferase</fullName>
        <ecNumber evidence="3">2.1.1.85</ecNumber>
    </recommendedName>
</protein>
<keyword evidence="7" id="KW-0949">S-adenosyl-L-methionine</keyword>
<evidence type="ECO:0000256" key="10">
    <source>
        <dbReference type="SAM" id="MobiDB-lite"/>
    </source>
</evidence>
<gene>
    <name evidence="11" type="ORF">ZYGR_0N00840</name>
</gene>
<evidence type="ECO:0000313" key="12">
    <source>
        <dbReference type="Proteomes" id="UP000187013"/>
    </source>
</evidence>
<dbReference type="GO" id="GO:0018064">
    <property type="term" value="F:protein-L-histidine N-tele-methyltransferase activity"/>
    <property type="evidence" value="ECO:0007669"/>
    <property type="project" value="UniProtKB-EC"/>
</dbReference>
<keyword evidence="8" id="KW-0539">Nucleus</keyword>
<comment type="similarity">
    <text evidence="9">Belongs to the methyltransferase superfamily. METTL18 family.</text>
</comment>
<name>A0A1Q2ZZ13_ZYGRO</name>
<sequence>MFAFGFEDEDIGGTEPSQNAVNPLDSPHLKDSLPPEWESLDSLVKSLINVRLSFEKFSTLDGNTLFRRALFDIKHQLMVEDDDSQLDILTSEDLRKNVYEGGLKSWECSIDLVDQLSKTNIDENCVLELGCGTALPSLYVFGQRLLHGNGNLKLILSDYNKSVVRLVTLPNLIITWSQLVLTDEQRCQLQKSDQNVVADELLLTPQLLQAFQEDLSTRNIDIQFISGSWGRQFINLVQQHLPPSSSLLNLTSETIYQPENLPVVAETLLQLHQGYLAKSLVAAKDIYFGVGGSIVEFENYLNKCIKSQQLNINFNTLKVNAGLKRSIVYIH</sequence>
<comment type="caution">
    <text evidence="11">The sequence shown here is derived from an EMBL/GenBank/DDBJ whole genome shotgun (WGS) entry which is preliminary data.</text>
</comment>
<organism evidence="11 12">
    <name type="scientific">Zygosaccharomyces rouxii</name>
    <dbReference type="NCBI Taxonomy" id="4956"/>
    <lineage>
        <taxon>Eukaryota</taxon>
        <taxon>Fungi</taxon>
        <taxon>Dikarya</taxon>
        <taxon>Ascomycota</taxon>
        <taxon>Saccharomycotina</taxon>
        <taxon>Saccharomycetes</taxon>
        <taxon>Saccharomycetales</taxon>
        <taxon>Saccharomycetaceae</taxon>
        <taxon>Zygosaccharomyces</taxon>
    </lineage>
</organism>
<evidence type="ECO:0000256" key="8">
    <source>
        <dbReference type="ARBA" id="ARBA00023242"/>
    </source>
</evidence>
<evidence type="ECO:0000313" key="11">
    <source>
        <dbReference type="EMBL" id="GAV48680.1"/>
    </source>
</evidence>
<dbReference type="eggNOG" id="KOG2920">
    <property type="taxonomic scope" value="Eukaryota"/>
</dbReference>
<dbReference type="PANTHER" id="PTHR14614:SF39">
    <property type="entry name" value="HISTIDINE PROTEIN METHYLTRANSFERASE 1 HOMOLOG"/>
    <property type="match status" value="1"/>
</dbReference>
<dbReference type="InterPro" id="IPR019410">
    <property type="entry name" value="Methyltransf_16"/>
</dbReference>
<dbReference type="GO" id="GO:0032259">
    <property type="term" value="P:methylation"/>
    <property type="evidence" value="ECO:0007669"/>
    <property type="project" value="UniProtKB-KW"/>
</dbReference>
<evidence type="ECO:0000256" key="4">
    <source>
        <dbReference type="ARBA" id="ARBA00022490"/>
    </source>
</evidence>
<dbReference type="OrthoDB" id="1723750at2759"/>
<reference evidence="11 12" key="1">
    <citation type="submission" date="2016-08" db="EMBL/GenBank/DDBJ databases">
        <title>Draft genome sequence of allopolyploid Zygosaccharomyces rouxii.</title>
        <authorList>
            <person name="Watanabe J."/>
            <person name="Uehara K."/>
            <person name="Mogi Y."/>
            <person name="Tsukioka Y."/>
        </authorList>
    </citation>
    <scope>NUCLEOTIDE SEQUENCE [LARGE SCALE GENOMIC DNA]</scope>
    <source>
        <strain evidence="11 12">NBRC 110957</strain>
    </source>
</reference>
<dbReference type="AlphaFoldDB" id="A0A1Q2ZZ13"/>
<keyword evidence="6" id="KW-0808">Transferase</keyword>
<dbReference type="GO" id="GO:0005737">
    <property type="term" value="C:cytoplasm"/>
    <property type="evidence" value="ECO:0007669"/>
    <property type="project" value="UniProtKB-SubCell"/>
</dbReference>
<evidence type="ECO:0000256" key="1">
    <source>
        <dbReference type="ARBA" id="ARBA00004123"/>
    </source>
</evidence>
<dbReference type="Proteomes" id="UP000187013">
    <property type="component" value="Unassembled WGS sequence"/>
</dbReference>
<evidence type="ECO:0000256" key="5">
    <source>
        <dbReference type="ARBA" id="ARBA00022603"/>
    </source>
</evidence>